<protein>
    <submittedName>
        <fullName evidence="1">Uncharacterized protein</fullName>
    </submittedName>
</protein>
<evidence type="ECO:0000313" key="1">
    <source>
        <dbReference type="EMBL" id="AZG47412.1"/>
    </source>
</evidence>
<proteinExistence type="predicted"/>
<organism evidence="1 2">
    <name type="scientific">Gordonia insulae</name>
    <dbReference type="NCBI Taxonomy" id="2420509"/>
    <lineage>
        <taxon>Bacteria</taxon>
        <taxon>Bacillati</taxon>
        <taxon>Actinomycetota</taxon>
        <taxon>Actinomycetes</taxon>
        <taxon>Mycobacteriales</taxon>
        <taxon>Gordoniaceae</taxon>
        <taxon>Gordonia</taxon>
    </lineage>
</organism>
<dbReference type="AlphaFoldDB" id="A0A3G8JSE8"/>
<dbReference type="Proteomes" id="UP000271469">
    <property type="component" value="Chromosome"/>
</dbReference>
<gene>
    <name evidence="1" type="ORF">D7316_04022</name>
</gene>
<keyword evidence="2" id="KW-1185">Reference proteome</keyword>
<accession>A0A3G8JSE8</accession>
<name>A0A3G8JSE8_9ACTN</name>
<dbReference type="KEGG" id="gom:D7316_04022"/>
<dbReference type="EMBL" id="CP033972">
    <property type="protein sequence ID" value="AZG47412.1"/>
    <property type="molecule type" value="Genomic_DNA"/>
</dbReference>
<sequence>MVGAGPSKGLEDDRLVGEIVIHEWRYLVGDRVRCHDGVSSGGSDGAVPAPRYHYYIF</sequence>
<reference evidence="1 2" key="1">
    <citation type="submission" date="2018-11" db="EMBL/GenBank/DDBJ databases">
        <title>Gordonia insulae sp. nov., isolated from an island soil.</title>
        <authorList>
            <person name="Kim Y.S."/>
            <person name="Kim S.B."/>
        </authorList>
    </citation>
    <scope>NUCLEOTIDE SEQUENCE [LARGE SCALE GENOMIC DNA]</scope>
    <source>
        <strain evidence="1 2">MMS17-SY073</strain>
    </source>
</reference>
<evidence type="ECO:0000313" key="2">
    <source>
        <dbReference type="Proteomes" id="UP000271469"/>
    </source>
</evidence>